<evidence type="ECO:0000313" key="2">
    <source>
        <dbReference type="EMBL" id="LAB43285.1"/>
    </source>
</evidence>
<dbReference type="EMBL" id="IACM01167594">
    <property type="protein sequence ID" value="LAB43287.1"/>
    <property type="molecule type" value="Transcribed_RNA"/>
</dbReference>
<name>A0A2D4NC39_9SAUR</name>
<keyword evidence="1" id="KW-0812">Transmembrane</keyword>
<feature type="transmembrane region" description="Helical" evidence="1">
    <location>
        <begin position="6"/>
        <end position="23"/>
    </location>
</feature>
<reference evidence="2" key="2">
    <citation type="submission" date="2017-11" db="EMBL/GenBank/DDBJ databases">
        <title>Coralsnake Venomics: Analyses of Venom Gland Transcriptomes and Proteomes of Six Brazilian Taxa.</title>
        <authorList>
            <person name="Aird S.D."/>
            <person name="Jorge da Silva N."/>
            <person name="Qiu L."/>
            <person name="Villar-Briones A."/>
            <person name="Aparecida-Saddi V."/>
            <person name="Campos-Telles M.P."/>
            <person name="Grau M."/>
            <person name="Mikheyev A.S."/>
        </authorList>
    </citation>
    <scope>NUCLEOTIDE SEQUENCE</scope>
    <source>
        <tissue evidence="2">Venom_gland</tissue>
    </source>
</reference>
<evidence type="ECO:0000256" key="1">
    <source>
        <dbReference type="SAM" id="Phobius"/>
    </source>
</evidence>
<protein>
    <submittedName>
        <fullName evidence="2">Uncharacterized protein</fullName>
    </submittedName>
</protein>
<keyword evidence="1" id="KW-0472">Membrane</keyword>
<reference evidence="2" key="1">
    <citation type="submission" date="2017-07" db="EMBL/GenBank/DDBJ databases">
        <authorList>
            <person name="Mikheyev A."/>
            <person name="Grau M."/>
        </authorList>
    </citation>
    <scope>NUCLEOTIDE SEQUENCE</scope>
    <source>
        <tissue evidence="2">Venom_gland</tissue>
    </source>
</reference>
<keyword evidence="1" id="KW-1133">Transmembrane helix</keyword>
<sequence length="106" mass="11864">MLCCQMEVVVFLLHVFGVIRLGLIELSKHKDTMGFVTSHEQHTLQSAPFPHDIMTSIVSQQLYPMVLLIISFFSTSLPSSFHLSPNLSYKNYFLRLSGGNNACGDS</sequence>
<dbReference type="AlphaFoldDB" id="A0A2D4NC39"/>
<dbReference type="EMBL" id="IACM01167592">
    <property type="protein sequence ID" value="LAB43285.1"/>
    <property type="molecule type" value="Transcribed_RNA"/>
</dbReference>
<proteinExistence type="predicted"/>
<organism evidence="2">
    <name type="scientific">Micrurus spixii</name>
    <name type="common">Amazon coral snake</name>
    <dbReference type="NCBI Taxonomy" id="129469"/>
    <lineage>
        <taxon>Eukaryota</taxon>
        <taxon>Metazoa</taxon>
        <taxon>Chordata</taxon>
        <taxon>Craniata</taxon>
        <taxon>Vertebrata</taxon>
        <taxon>Euteleostomi</taxon>
        <taxon>Lepidosauria</taxon>
        <taxon>Squamata</taxon>
        <taxon>Bifurcata</taxon>
        <taxon>Unidentata</taxon>
        <taxon>Episquamata</taxon>
        <taxon>Toxicofera</taxon>
        <taxon>Serpentes</taxon>
        <taxon>Colubroidea</taxon>
        <taxon>Elapidae</taxon>
        <taxon>Elapinae</taxon>
        <taxon>Micrurus</taxon>
    </lineage>
</organism>
<feature type="transmembrane region" description="Helical" evidence="1">
    <location>
        <begin position="62"/>
        <end position="81"/>
    </location>
</feature>
<accession>A0A2D4NC39</accession>